<dbReference type="RefSeq" id="YP_010013625.1">
    <property type="nucleotide sequence ID" value="NC_053513.1"/>
</dbReference>
<protein>
    <submittedName>
        <fullName evidence="1">Capsid maturation protease</fullName>
    </submittedName>
</protein>
<keyword evidence="1" id="KW-0645">Protease</keyword>
<name>A0A7G8LHF8_9CAUD</name>
<organism evidence="1 2">
    <name type="scientific">Mycobacterium phage Aziz</name>
    <dbReference type="NCBI Taxonomy" id="2762281"/>
    <lineage>
        <taxon>Viruses</taxon>
        <taxon>Duplodnaviria</taxon>
        <taxon>Heunggongvirae</taxon>
        <taxon>Uroviricota</taxon>
        <taxon>Caudoviricetes</taxon>
        <taxon>Vilmaviridae</taxon>
        <taxon>Mclasvirinae</taxon>
        <taxon>Reyvirus</taxon>
        <taxon>Reyvirus aziz</taxon>
    </lineage>
</organism>
<accession>A0A7G8LHF8</accession>
<keyword evidence="1" id="KW-0378">Hydrolase</keyword>
<dbReference type="KEGG" id="vg:63210240"/>
<evidence type="ECO:0000313" key="2">
    <source>
        <dbReference type="Proteomes" id="UP000515890"/>
    </source>
</evidence>
<reference evidence="2" key="2">
    <citation type="journal article" date="2021" name="Microbiol. Resour. Announc.">
        <title>Genome Sequences of Subcluster M2 Mycobacteriophages Estes and Aziz.</title>
        <authorList>
            <person name="Fitzgerald S.K."/>
            <person name="Johnson E.H."/>
            <person name="Storz S.H.R."/>
            <person name="Ballard C."/>
            <person name="Battaglia S."/>
            <person name="Boice M."/>
            <person name="Bramwell-Butcher J."/>
            <person name="Dedinsky M."/>
            <person name="DeKlotz J."/>
            <person name="Diaz I."/>
            <person name="Engley A."/>
            <person name="Ernst L."/>
            <person name="Gonzales E."/>
            <person name="Groscost A."/>
            <person name="Grosser P."/>
            <person name="Haider A."/>
            <person name="Harrison M."/>
            <person name="Husler K."/>
            <person name="Lau J."/>
            <person name="Monlux M."/>
            <person name="Paratore J."/>
            <person name="Ruesch T."/>
            <person name="Schlesinger M."/>
            <person name="Scholes A."/>
            <person name="Poxleitner M.K."/>
            <person name="Anders K.R."/>
        </authorList>
    </citation>
    <scope>NUCLEOTIDE SEQUENCE [LARGE SCALE GENOMIC DNA]</scope>
</reference>
<dbReference type="GO" id="GO:0006508">
    <property type="term" value="P:proteolysis"/>
    <property type="evidence" value="ECO:0007669"/>
    <property type="project" value="UniProtKB-KW"/>
</dbReference>
<gene>
    <name evidence="1" type="primary">20</name>
    <name evidence="1" type="ORF">SEA_AZIZ_20</name>
</gene>
<dbReference type="InterPro" id="IPR057369">
    <property type="entry name" value="VG15"/>
</dbReference>
<dbReference type="GeneID" id="63210240"/>
<sequence length="393" mass="44587">MTQPQEQKGLRALEAYIAYRTMQHRDDQESIAAWMTKKILPLWTLVDFNELDESTKVWTEAVLPHIKTAYLQSQRVAAVWAEDVRYASQAMEPPMPMKIPDVERPEGVPEVRFSKQFIPSASTDQLFQQAIEALPDNVIDLQDWSEPVTFDPFPQGDVVTSLLVSGNYQIKAQMSGSKDEAELMESGLSASTGASVRQTMNGGRNATGNVVKFDRKVVGYARVTDGNPCFYCALLASRGAVFAKSSFNTGGRRRFDGVLTKSDKDFKPPTDGPDLPEGYSNVAKVHDYCRCQLRPVYANEVSYARRQGEAHRDEEAQFYFDQWEQVTRDYYWLSNKDQIQKFKDQYKPYKRKSADVTDIRRELQDRDNALSASGLAPFSPQREWAKAQLSQLA</sequence>
<keyword evidence="2" id="KW-1185">Reference proteome</keyword>
<dbReference type="Proteomes" id="UP000515890">
    <property type="component" value="Segment"/>
</dbReference>
<proteinExistence type="predicted"/>
<dbReference type="GO" id="GO:0008233">
    <property type="term" value="F:peptidase activity"/>
    <property type="evidence" value="ECO:0007669"/>
    <property type="project" value="UniProtKB-KW"/>
</dbReference>
<dbReference type="EMBL" id="MT658802">
    <property type="protein sequence ID" value="QNJ56680.1"/>
    <property type="molecule type" value="Genomic_DNA"/>
</dbReference>
<reference evidence="1 2" key="1">
    <citation type="submission" date="2020-06" db="EMBL/GenBank/DDBJ databases">
        <authorList>
            <person name="Ruesch T."/>
            <person name="Stepniewski C."/>
            <person name="Ballard C."/>
            <person name="Battaglia S."/>
            <person name="Diaz I."/>
            <person name="Engley A."/>
            <person name="Erickson A."/>
            <person name="Ernst L."/>
            <person name="Gonzales E."/>
            <person name="Haider A."/>
            <person name="Harrison M."/>
            <person name="Moore J."/>
            <person name="Paratore J."/>
            <person name="Rafanan A."/>
            <person name="Storz S."/>
            <person name="Poxleitner M.K."/>
            <person name="Anders K.R."/>
            <person name="Garlena R.A."/>
            <person name="Russell D.A."/>
            <person name="Pope W.H."/>
            <person name="Jacobs-Sera D."/>
            <person name="Hatfull G.F."/>
        </authorList>
    </citation>
    <scope>NUCLEOTIDE SEQUENCE [LARGE SCALE GENOMIC DNA]</scope>
</reference>
<dbReference type="Pfam" id="PF25310">
    <property type="entry name" value="VG15"/>
    <property type="match status" value="1"/>
</dbReference>
<evidence type="ECO:0000313" key="1">
    <source>
        <dbReference type="EMBL" id="QNJ56680.1"/>
    </source>
</evidence>